<evidence type="ECO:0000256" key="4">
    <source>
        <dbReference type="ARBA" id="ARBA00022737"/>
    </source>
</evidence>
<dbReference type="EMBL" id="SLXO01000001">
    <property type="protein sequence ID" value="TCP38579.1"/>
    <property type="molecule type" value="Genomic_DNA"/>
</dbReference>
<feature type="transmembrane region" description="Helical" evidence="8">
    <location>
        <begin position="174"/>
        <end position="194"/>
    </location>
</feature>
<dbReference type="Gene3D" id="3.30.70.1450">
    <property type="entry name" value="Regulator of K+ conductance, C-terminal domain"/>
    <property type="match status" value="1"/>
</dbReference>
<dbReference type="OrthoDB" id="9809303at2"/>
<keyword evidence="5 8" id="KW-1133">Transmembrane helix</keyword>
<feature type="transmembrane region" description="Helical" evidence="8">
    <location>
        <begin position="499"/>
        <end position="530"/>
    </location>
</feature>
<evidence type="ECO:0000259" key="9">
    <source>
        <dbReference type="PROSITE" id="PS51202"/>
    </source>
</evidence>
<dbReference type="PANTHER" id="PTHR43652:SF2">
    <property type="entry name" value="BASIC AMINO ACID ANTIPORTER YFCC-RELATED"/>
    <property type="match status" value="1"/>
</dbReference>
<evidence type="ECO:0000256" key="6">
    <source>
        <dbReference type="ARBA" id="ARBA00023136"/>
    </source>
</evidence>
<feature type="transmembrane region" description="Helical" evidence="8">
    <location>
        <begin position="437"/>
        <end position="456"/>
    </location>
</feature>
<dbReference type="Proteomes" id="UP000295399">
    <property type="component" value="Unassembled WGS sequence"/>
</dbReference>
<protein>
    <submittedName>
        <fullName evidence="10">Citrate transporter</fullName>
    </submittedName>
</protein>
<evidence type="ECO:0000313" key="10">
    <source>
        <dbReference type="EMBL" id="TCP38579.1"/>
    </source>
</evidence>
<dbReference type="AlphaFoldDB" id="A0A4R2PRV7"/>
<evidence type="ECO:0000256" key="2">
    <source>
        <dbReference type="ARBA" id="ARBA00022448"/>
    </source>
</evidence>
<feature type="region of interest" description="Disordered" evidence="7">
    <location>
        <begin position="202"/>
        <end position="221"/>
    </location>
</feature>
<dbReference type="InParanoid" id="A0A4R2PRV7"/>
<evidence type="ECO:0000256" key="1">
    <source>
        <dbReference type="ARBA" id="ARBA00004141"/>
    </source>
</evidence>
<feature type="transmembrane region" description="Helical" evidence="8">
    <location>
        <begin position="93"/>
        <end position="123"/>
    </location>
</feature>
<comment type="subcellular location">
    <subcellularLocation>
        <location evidence="1">Membrane</location>
        <topology evidence="1">Multi-pass membrane protein</topology>
    </subcellularLocation>
</comment>
<keyword evidence="6 8" id="KW-0472">Membrane</keyword>
<feature type="transmembrane region" description="Helical" evidence="8">
    <location>
        <begin position="135"/>
        <end position="154"/>
    </location>
</feature>
<proteinExistence type="predicted"/>
<organism evidence="10 11">
    <name type="scientific">Rhodothalassium salexigens DSM 2132</name>
    <dbReference type="NCBI Taxonomy" id="1188247"/>
    <lineage>
        <taxon>Bacteria</taxon>
        <taxon>Pseudomonadati</taxon>
        <taxon>Pseudomonadota</taxon>
        <taxon>Alphaproteobacteria</taxon>
        <taxon>Rhodothalassiales</taxon>
        <taxon>Rhodothalassiaceae</taxon>
        <taxon>Rhodothalassium</taxon>
    </lineage>
</organism>
<dbReference type="InterPro" id="IPR036721">
    <property type="entry name" value="RCK_C_sf"/>
</dbReference>
<dbReference type="Pfam" id="PF03600">
    <property type="entry name" value="CitMHS"/>
    <property type="match status" value="1"/>
</dbReference>
<reference evidence="10 11" key="1">
    <citation type="submission" date="2019-03" db="EMBL/GenBank/DDBJ databases">
        <title>Genomic Encyclopedia of Type Strains, Phase IV (KMG-IV): sequencing the most valuable type-strain genomes for metagenomic binning, comparative biology and taxonomic classification.</title>
        <authorList>
            <person name="Goeker M."/>
        </authorList>
    </citation>
    <scope>NUCLEOTIDE SEQUENCE [LARGE SCALE GENOMIC DNA]</scope>
    <source>
        <strain evidence="10 11">DSM 2132</strain>
    </source>
</reference>
<gene>
    <name evidence="10" type="ORF">EV659_101486</name>
</gene>
<dbReference type="InterPro" id="IPR006037">
    <property type="entry name" value="RCK_C"/>
</dbReference>
<dbReference type="SUPFAM" id="SSF116726">
    <property type="entry name" value="TrkA C-terminal domain-like"/>
    <property type="match status" value="2"/>
</dbReference>
<evidence type="ECO:0000256" key="5">
    <source>
        <dbReference type="ARBA" id="ARBA00022989"/>
    </source>
</evidence>
<name>A0A4R2PRV7_RHOSA</name>
<evidence type="ECO:0000256" key="7">
    <source>
        <dbReference type="SAM" id="MobiDB-lite"/>
    </source>
</evidence>
<dbReference type="PROSITE" id="PS51202">
    <property type="entry name" value="RCK_C"/>
    <property type="match status" value="1"/>
</dbReference>
<feature type="transmembrane region" description="Helical" evidence="8">
    <location>
        <begin position="579"/>
        <end position="600"/>
    </location>
</feature>
<dbReference type="PANTHER" id="PTHR43652">
    <property type="entry name" value="BASIC AMINO ACID ANTIPORTER YFCC-RELATED"/>
    <property type="match status" value="1"/>
</dbReference>
<feature type="transmembrane region" description="Helical" evidence="8">
    <location>
        <begin position="56"/>
        <end position="73"/>
    </location>
</feature>
<dbReference type="GO" id="GO:0008324">
    <property type="term" value="F:monoatomic cation transmembrane transporter activity"/>
    <property type="evidence" value="ECO:0007669"/>
    <property type="project" value="InterPro"/>
</dbReference>
<dbReference type="InterPro" id="IPR004680">
    <property type="entry name" value="Cit_transptr-like_dom"/>
</dbReference>
<keyword evidence="11" id="KW-1185">Reference proteome</keyword>
<dbReference type="RefSeq" id="WP_132707100.1">
    <property type="nucleotide sequence ID" value="NZ_JACIGF010000001.1"/>
</dbReference>
<comment type="caution">
    <text evidence="10">The sequence shown here is derived from an EMBL/GenBank/DDBJ whole genome shotgun (WGS) entry which is preliminary data.</text>
</comment>
<keyword evidence="4" id="KW-0677">Repeat</keyword>
<accession>A0A4R2PRV7</accession>
<evidence type="ECO:0000256" key="3">
    <source>
        <dbReference type="ARBA" id="ARBA00022692"/>
    </source>
</evidence>
<evidence type="ECO:0000256" key="8">
    <source>
        <dbReference type="SAM" id="Phobius"/>
    </source>
</evidence>
<sequence length="601" mass="61177">MTAEQGLIVALLVATLAALAWGRWRTELVALSALAAALATGLVAPDDAFAGLADPAVITVVEILMLAGLLARSGLVDRLATPVLARLRTERQLVGMLCLGGAGLSMVMNNIGALAIMLPVAYAGCRRQRLAPGRVLMALSFATLLGGMCSLIGTPPNLVVSAAKQEALGAGIDFFAFAMVGGPATLAGLAWLWLGRRPTASRAAPDADADRPGADGGDAGETAWAGKVAQADDDRPLRDDAGPVLFEARVTPATGWAGQRLPRVEAEARMEIVHVVRQGLFVFQRRDTIRLEADDILVLRGPRPLFDRLAAAGAVIGGAGAGDTIVEAVVAPASLALGSPTAAVLAFEARGVRVAGLRGGHPRADARLGDVRLSVGDVAVLAGPAHRVRAAVDDAGLLALAHSGTPVAGPLDPLAAVALLVGVLLAGFQILAPELAFGAALLVAGLSGAAALPDLIRRIDWRAVLMLAALIPVAEAFEHTGAAAQLARPLLALAHAEPMLLIAGVWLISALITPFVNNVAAAAIMAPVALNAAQLGGTEPDILLLAVAAGASTDFLTPFGHHNNTIVMGAAGYRLRDFLVQGAPLTLIVGATSIAILSLAA</sequence>
<dbReference type="InterPro" id="IPR051679">
    <property type="entry name" value="DASS-Related_Transporters"/>
</dbReference>
<keyword evidence="2" id="KW-0813">Transport</keyword>
<evidence type="ECO:0000313" key="11">
    <source>
        <dbReference type="Proteomes" id="UP000295399"/>
    </source>
</evidence>
<dbReference type="GO" id="GO:0005886">
    <property type="term" value="C:plasma membrane"/>
    <property type="evidence" value="ECO:0007669"/>
    <property type="project" value="TreeGrafter"/>
</dbReference>
<feature type="domain" description="RCK C-terminal" evidence="9">
    <location>
        <begin position="232"/>
        <end position="315"/>
    </location>
</feature>
<keyword evidence="3 8" id="KW-0812">Transmembrane</keyword>
<feature type="transmembrane region" description="Helical" evidence="8">
    <location>
        <begin position="463"/>
        <end position="487"/>
    </location>
</feature>
<dbReference type="GO" id="GO:0006813">
    <property type="term" value="P:potassium ion transport"/>
    <property type="evidence" value="ECO:0007669"/>
    <property type="project" value="InterPro"/>
</dbReference>